<evidence type="ECO:0000313" key="2">
    <source>
        <dbReference type="Proteomes" id="UP000326641"/>
    </source>
</evidence>
<dbReference type="Proteomes" id="UP000326641">
    <property type="component" value="Unassembled WGS sequence"/>
</dbReference>
<dbReference type="EMBL" id="UXAT02000014">
    <property type="protein sequence ID" value="VUX46406.1"/>
    <property type="molecule type" value="Genomic_DNA"/>
</dbReference>
<comment type="caution">
    <text evidence="1">The sequence shown here is derived from an EMBL/GenBank/DDBJ whole genome shotgun (WGS) entry which is preliminary data.</text>
</comment>
<dbReference type="AlphaFoldDB" id="A0A564WD62"/>
<evidence type="ECO:0000313" key="1">
    <source>
        <dbReference type="EMBL" id="VUX46406.1"/>
    </source>
</evidence>
<keyword evidence="2" id="KW-1185">Reference proteome</keyword>
<accession>A0A564WD62</accession>
<organism evidence="1 2">
    <name type="scientific">Candidatus Defluviicoccus seviourii</name>
    <dbReference type="NCBI Taxonomy" id="2565273"/>
    <lineage>
        <taxon>Bacteria</taxon>
        <taxon>Pseudomonadati</taxon>
        <taxon>Pseudomonadota</taxon>
        <taxon>Alphaproteobacteria</taxon>
        <taxon>Rhodospirillales</taxon>
        <taxon>Rhodospirillaceae</taxon>
        <taxon>Defluviicoccus</taxon>
    </lineage>
</organism>
<protein>
    <submittedName>
        <fullName evidence="1">Uncharacterized protein</fullName>
    </submittedName>
</protein>
<proteinExistence type="predicted"/>
<name>A0A564WD62_9PROT</name>
<sequence length="180" mass="19894">MAMRIPPADGAPADLTEEAAAALVVFAGMTGIRWLKLLRAGFRHCFVVVFQGDTAIVCDPLSNQMLLCSVRPATPPVVTDWYRERGFTVVATQISEVPRRGALFRPLTCVEIVKRVLGIRAPFVLTPWQLYRHLLALAPRPTQETLDSTLVYEYSPRYDGPNCVQTSSLLLAHGDGRDLS</sequence>
<reference evidence="1" key="1">
    <citation type="submission" date="2018-11" db="EMBL/GenBank/DDBJ databases">
        <authorList>
            <person name="Onetto C."/>
        </authorList>
    </citation>
    <scope>NUCLEOTIDE SEQUENCE [LARGE SCALE GENOMIC DNA]</scope>
</reference>
<gene>
    <name evidence="1" type="ORF">DF3PA_210019</name>
</gene>